<dbReference type="GO" id="GO:0000028">
    <property type="term" value="P:ribosomal small subunit assembly"/>
    <property type="evidence" value="ECO:0007669"/>
    <property type="project" value="TreeGrafter"/>
</dbReference>
<keyword evidence="4" id="KW-0694">RNA-binding</keyword>
<dbReference type="GO" id="GO:0022627">
    <property type="term" value="C:cytosolic small ribosomal subunit"/>
    <property type="evidence" value="ECO:0007669"/>
    <property type="project" value="TreeGrafter"/>
</dbReference>
<dbReference type="Pfam" id="PF00203">
    <property type="entry name" value="Ribosomal_S19"/>
    <property type="match status" value="1"/>
</dbReference>
<dbReference type="Gene3D" id="3.30.860.10">
    <property type="entry name" value="30s Ribosomal Protein S19, Chain A"/>
    <property type="match status" value="1"/>
</dbReference>
<proteinExistence type="inferred from homology"/>
<dbReference type="PANTHER" id="PTHR11880:SF2">
    <property type="entry name" value="SMALL RIBOSOMAL SUBUNIT PROTEIN US19"/>
    <property type="match status" value="1"/>
</dbReference>
<keyword evidence="3 4" id="KW-0687">Ribonucleoprotein</keyword>
<accession>A0A218NP75</accession>
<dbReference type="GO" id="GO:0019843">
    <property type="term" value="F:rRNA binding"/>
    <property type="evidence" value="ECO:0007669"/>
    <property type="project" value="UniProtKB-UniRule"/>
</dbReference>
<evidence type="ECO:0000256" key="3">
    <source>
        <dbReference type="ARBA" id="ARBA00023274"/>
    </source>
</evidence>
<dbReference type="SUPFAM" id="SSF54570">
    <property type="entry name" value="Ribosomal protein S19"/>
    <property type="match status" value="1"/>
</dbReference>
<dbReference type="InterPro" id="IPR023575">
    <property type="entry name" value="Ribosomal_uS19_SF"/>
</dbReference>
<dbReference type="GeneID" id="33314500"/>
<dbReference type="OrthoDB" id="30559at2157"/>
<dbReference type="PANTHER" id="PTHR11880">
    <property type="entry name" value="RIBOSOMAL PROTEIN S19P FAMILY MEMBER"/>
    <property type="match status" value="1"/>
</dbReference>
<organism evidence="6 7">
    <name type="scientific">Candidatus Mancarchaeum acidiphilum</name>
    <dbReference type="NCBI Taxonomy" id="1920749"/>
    <lineage>
        <taxon>Archaea</taxon>
        <taxon>Candidatus Micrarchaeota</taxon>
        <taxon>Candidatus Mancarchaeum</taxon>
    </lineage>
</organism>
<name>A0A218NP75_9ARCH</name>
<protein>
    <recommendedName>
        <fullName evidence="4">Small ribosomal subunit protein uS19</fullName>
    </recommendedName>
</protein>
<evidence type="ECO:0000256" key="4">
    <source>
        <dbReference type="HAMAP-Rule" id="MF_00531"/>
    </source>
</evidence>
<evidence type="ECO:0000256" key="1">
    <source>
        <dbReference type="ARBA" id="ARBA00007345"/>
    </source>
</evidence>
<evidence type="ECO:0000313" key="7">
    <source>
        <dbReference type="Proteomes" id="UP000197679"/>
    </source>
</evidence>
<evidence type="ECO:0000313" key="6">
    <source>
        <dbReference type="EMBL" id="ASI14236.1"/>
    </source>
</evidence>
<dbReference type="GO" id="GO:0003735">
    <property type="term" value="F:structural constituent of ribosome"/>
    <property type="evidence" value="ECO:0007669"/>
    <property type="project" value="InterPro"/>
</dbReference>
<dbReference type="AlphaFoldDB" id="A0A218NP75"/>
<reference evidence="6 7" key="1">
    <citation type="journal article" date="2017" name="Nat. Commun.">
        <title>'ARMAN' archaea depend on association with euryarchaeal host in culture and in situ.</title>
        <authorList>
            <person name="Golyshina O."/>
            <person name="Toshchakov S."/>
            <person name="Makarova K."/>
            <person name="Gavrilov S."/>
            <person name="Korzhenkov A."/>
            <person name="La Cono V."/>
            <person name="Arcadi E."/>
            <person name="Nechitaylo T."/>
            <person name="Ferrer M."/>
            <person name="Kublanov I."/>
            <person name="Wolf Y."/>
            <person name="Yakimov M."/>
            <person name="Golyshin P."/>
            <person name="Slesarev A."/>
            <person name="Kozyavkin S."/>
        </authorList>
    </citation>
    <scope>NUCLEOTIDE SEQUENCE [LARGE SCALE GENOMIC DNA]</scope>
    <source>
        <strain evidence="6 7">Mia14</strain>
    </source>
</reference>
<gene>
    <name evidence="4" type="primary">rps19p</name>
    <name evidence="6" type="ORF">Mia14_0964</name>
</gene>
<evidence type="ECO:0000256" key="2">
    <source>
        <dbReference type="ARBA" id="ARBA00022980"/>
    </source>
</evidence>
<keyword evidence="7" id="KW-1185">Reference proteome</keyword>
<sequence length="128" mass="14883">MVERVAYRGLLSEQAKSLTDEQYLEMLNSRERRFIKRNSMQFKEIMEQVKKHRKNGKPIRTHLREAVILPSWVGLTFSVYTGKDFQNLEITANMLGHRLGEFAYTTKRVVHSAPGVRATRGSKFLAQK</sequence>
<evidence type="ECO:0000256" key="5">
    <source>
        <dbReference type="RuleBase" id="RU003485"/>
    </source>
</evidence>
<keyword evidence="4" id="KW-0699">rRNA-binding</keyword>
<dbReference type="HAMAP" id="MF_00531">
    <property type="entry name" value="Ribosomal_uS19"/>
    <property type="match status" value="1"/>
</dbReference>
<dbReference type="PROSITE" id="PS00323">
    <property type="entry name" value="RIBOSOMAL_S19"/>
    <property type="match status" value="1"/>
</dbReference>
<dbReference type="EMBL" id="CP019964">
    <property type="protein sequence ID" value="ASI14236.1"/>
    <property type="molecule type" value="Genomic_DNA"/>
</dbReference>
<comment type="similarity">
    <text evidence="1 4 5">Belongs to the universal ribosomal protein uS19 family.</text>
</comment>
<dbReference type="InterPro" id="IPR020934">
    <property type="entry name" value="Ribosomal_uS19_CS"/>
</dbReference>
<comment type="function">
    <text evidence="4">Protein S19 forms a complex with S13 that binds strongly to the 16S ribosomal RNA.</text>
</comment>
<dbReference type="InterPro" id="IPR002222">
    <property type="entry name" value="Ribosomal_uS19"/>
</dbReference>
<dbReference type="RefSeq" id="WP_088820531.1">
    <property type="nucleotide sequence ID" value="NZ_CP019964.1"/>
</dbReference>
<dbReference type="PRINTS" id="PR00975">
    <property type="entry name" value="RIBOSOMALS19"/>
</dbReference>
<dbReference type="GO" id="GO:0006412">
    <property type="term" value="P:translation"/>
    <property type="evidence" value="ECO:0007669"/>
    <property type="project" value="UniProtKB-UniRule"/>
</dbReference>
<dbReference type="KEGG" id="marh:Mia14_0964"/>
<keyword evidence="2 4" id="KW-0689">Ribosomal protein</keyword>
<dbReference type="Proteomes" id="UP000197679">
    <property type="component" value="Chromosome"/>
</dbReference>